<evidence type="ECO:0000259" key="24">
    <source>
        <dbReference type="Pfam" id="PF01299"/>
    </source>
</evidence>
<dbReference type="Gene3D" id="2.40.160.110">
    <property type="match status" value="1"/>
</dbReference>
<feature type="signal peptide" evidence="23">
    <location>
        <begin position="1"/>
        <end position="18"/>
    </location>
</feature>
<keyword evidence="12" id="KW-0325">Glycoprotein</keyword>
<dbReference type="Pfam" id="PF21222">
    <property type="entry name" value="Lamp2_2nd"/>
    <property type="match status" value="1"/>
</dbReference>
<evidence type="ECO:0000256" key="21">
    <source>
        <dbReference type="SAM" id="MobiDB-lite"/>
    </source>
</evidence>
<feature type="chain" id="PRO_5026057771" description="Lysosome-associated membrane glycoprotein 5" evidence="23">
    <location>
        <begin position="19"/>
        <end position="260"/>
    </location>
</feature>
<evidence type="ECO:0000256" key="20">
    <source>
        <dbReference type="PROSITE-ProRule" id="PRU00740"/>
    </source>
</evidence>
<evidence type="ECO:0000256" key="12">
    <source>
        <dbReference type="ARBA" id="ARBA00023180"/>
    </source>
</evidence>
<evidence type="ECO:0000256" key="14">
    <source>
        <dbReference type="ARBA" id="ARBA00023329"/>
    </source>
</evidence>
<evidence type="ECO:0000256" key="8">
    <source>
        <dbReference type="ARBA" id="ARBA00022753"/>
    </source>
</evidence>
<reference evidence="26" key="1">
    <citation type="submission" date="2020-04" db="EMBL/GenBank/DDBJ databases">
        <authorList>
            <person name="Neveu A P."/>
        </authorList>
    </citation>
    <scope>NUCLEOTIDE SEQUENCE</scope>
    <source>
        <tissue evidence="26">Whole embryo</tissue>
    </source>
</reference>
<evidence type="ECO:0000259" key="25">
    <source>
        <dbReference type="Pfam" id="PF21222"/>
    </source>
</evidence>
<keyword evidence="14" id="KW-0968">Cytoplasmic vesicle</keyword>
<evidence type="ECO:0000256" key="5">
    <source>
        <dbReference type="ARBA" id="ARBA00009644"/>
    </source>
</evidence>
<dbReference type="InterPro" id="IPR048528">
    <property type="entry name" value="Lamp2-like_luminal"/>
</dbReference>
<evidence type="ECO:0000256" key="23">
    <source>
        <dbReference type="SAM" id="SignalP"/>
    </source>
</evidence>
<accession>A0A6F9DKE2</accession>
<dbReference type="PRINTS" id="PR00336">
    <property type="entry name" value="LYSASSOCTDMP"/>
</dbReference>
<feature type="disulfide bond" evidence="20">
    <location>
        <begin position="180"/>
        <end position="217"/>
    </location>
</feature>
<dbReference type="InterPro" id="IPR002000">
    <property type="entry name" value="Lysosome-assoc_membr_glycop"/>
</dbReference>
<keyword evidence="7 23" id="KW-0732">Signal</keyword>
<dbReference type="GO" id="GO:0005886">
    <property type="term" value="C:plasma membrane"/>
    <property type="evidence" value="ECO:0007669"/>
    <property type="project" value="UniProtKB-SubCell"/>
</dbReference>
<dbReference type="GO" id="GO:0072594">
    <property type="term" value="P:establishment of protein localization to organelle"/>
    <property type="evidence" value="ECO:0007669"/>
    <property type="project" value="TreeGrafter"/>
</dbReference>
<evidence type="ECO:0000256" key="16">
    <source>
        <dbReference type="ARBA" id="ARBA00053950"/>
    </source>
</evidence>
<dbReference type="GO" id="GO:0031902">
    <property type="term" value="C:late endosome membrane"/>
    <property type="evidence" value="ECO:0007669"/>
    <property type="project" value="TreeGrafter"/>
</dbReference>
<proteinExistence type="evidence at transcript level"/>
<evidence type="ECO:0000256" key="19">
    <source>
        <dbReference type="ARBA" id="ARBA00076257"/>
    </source>
</evidence>
<organism evidence="26">
    <name type="scientific">Phallusia mammillata</name>
    <dbReference type="NCBI Taxonomy" id="59560"/>
    <lineage>
        <taxon>Eukaryota</taxon>
        <taxon>Metazoa</taxon>
        <taxon>Chordata</taxon>
        <taxon>Tunicata</taxon>
        <taxon>Ascidiacea</taxon>
        <taxon>Phlebobranchia</taxon>
        <taxon>Ascidiidae</taxon>
        <taxon>Phallusia</taxon>
    </lineage>
</organism>
<dbReference type="GO" id="GO:0005765">
    <property type="term" value="C:lysosomal membrane"/>
    <property type="evidence" value="ECO:0007669"/>
    <property type="project" value="UniProtKB-SubCell"/>
</dbReference>
<keyword evidence="13" id="KW-0966">Cell projection</keyword>
<dbReference type="AlphaFoldDB" id="A0A6F9DKE2"/>
<evidence type="ECO:0000256" key="4">
    <source>
        <dbReference type="ARBA" id="ARBA00004279"/>
    </source>
</evidence>
<evidence type="ECO:0000256" key="1">
    <source>
        <dbReference type="ARBA" id="ARBA00004151"/>
    </source>
</evidence>
<dbReference type="PROSITE" id="PS51407">
    <property type="entry name" value="LAMP_3"/>
    <property type="match status" value="1"/>
</dbReference>
<comment type="subcellular location">
    <subcellularLocation>
        <location evidence="4">Cell projection</location>
        <location evidence="4">Dendrite</location>
    </subcellularLocation>
    <subcellularLocation>
        <location evidence="17">Cell projection</location>
        <location evidence="17">Growth cone membrane</location>
        <topology evidence="17">Single-pass type I membrane protein</topology>
    </subcellularLocation>
    <subcellularLocation>
        <location evidence="15">Cytoplasmic vesicle</location>
        <location evidence="15">Secretory vesicle</location>
        <location evidence="15">Synaptic vesicle membrane</location>
        <topology evidence="15">Single-pass type I membrane protein</topology>
    </subcellularLocation>
    <subcellularLocation>
        <location evidence="2">Early endosome membrane</location>
        <topology evidence="2">Single-pass type I membrane protein</topology>
    </subcellularLocation>
    <subcellularLocation>
        <location evidence="1">Endoplasmic reticulum-Golgi intermediate compartment membrane</location>
        <topology evidence="1">Single-pass type I membrane protein</topology>
    </subcellularLocation>
    <subcellularLocation>
        <location evidence="20">Lysosome membrane</location>
        <topology evidence="20">Single-pass type I membrane protein</topology>
    </subcellularLocation>
    <subcellularLocation>
        <location evidence="3">Recycling endosome</location>
    </subcellularLocation>
</comment>
<comment type="function">
    <text evidence="16">Plays a role in short-term synaptic plasticity in a subset of GABAergic neurons in the brain.</text>
</comment>
<keyword evidence="11 20" id="KW-0472">Membrane</keyword>
<feature type="compositionally biased region" description="Low complexity" evidence="21">
    <location>
        <begin position="29"/>
        <end position="76"/>
    </location>
</feature>
<name>A0A6F9DKE2_9ASCI</name>
<feature type="domain" description="Lysosome-associated membrane glycoprotein 2-like luminal" evidence="24">
    <location>
        <begin position="80"/>
        <end position="206"/>
    </location>
</feature>
<dbReference type="InterPro" id="IPR048524">
    <property type="entry name" value="Lamp2-like_TM"/>
</dbReference>
<evidence type="ECO:0000313" key="26">
    <source>
        <dbReference type="EMBL" id="CAB3263375.1"/>
    </source>
</evidence>
<protein>
    <recommendedName>
        <fullName evidence="18">Lysosome-associated membrane glycoprotein 5</fullName>
    </recommendedName>
    <alternativeName>
        <fullName evidence="19">Lysosome-associated membrane protein 5</fullName>
    </alternativeName>
</protein>
<evidence type="ECO:0000256" key="2">
    <source>
        <dbReference type="ARBA" id="ARBA00004158"/>
    </source>
</evidence>
<evidence type="ECO:0000256" key="11">
    <source>
        <dbReference type="ARBA" id="ARBA00023136"/>
    </source>
</evidence>
<dbReference type="PANTHER" id="PTHR11506">
    <property type="entry name" value="LYSOSOME-ASSOCIATED MEMBRANE GLYCOPROTEIN"/>
    <property type="match status" value="1"/>
</dbReference>
<feature type="transmembrane region" description="Helical" evidence="22">
    <location>
        <begin position="225"/>
        <end position="248"/>
    </location>
</feature>
<dbReference type="Pfam" id="PF01299">
    <property type="entry name" value="Lamp2-like_luminal"/>
    <property type="match status" value="1"/>
</dbReference>
<evidence type="ECO:0000256" key="15">
    <source>
        <dbReference type="ARBA" id="ARBA00029428"/>
    </source>
</evidence>
<feature type="domain" description="Lysosome-associated membrane glycoprotein 2-like transmembrane" evidence="25">
    <location>
        <begin position="227"/>
        <end position="252"/>
    </location>
</feature>
<evidence type="ECO:0000256" key="3">
    <source>
        <dbReference type="ARBA" id="ARBA00004172"/>
    </source>
</evidence>
<sequence length="260" mass="27706">MKIAIILGILAVSGLVKATGDTTEQPTDAPTNDTTTSPETITPTPSDTTTSTPPKTTGTPPHTTSKPTTPATTPAPVLATNTYTIKKNGNETCLLVTMSASFSVNGKSVIVGKDAKADTTKSNCGKLFVNFGTANWFSLLFKTDNKSFFLDTVEANVNTVDANTTKQEIGKAALKASYRCTSGIDIKLNHNVTMHTTNVQFQPFQVVKGQYGTAETCAADMTKNVIIPIVVGCALGGLIIIIIIAYLIGRRRIKHRYESM</sequence>
<evidence type="ECO:0000256" key="22">
    <source>
        <dbReference type="SAM" id="Phobius"/>
    </source>
</evidence>
<feature type="region of interest" description="Disordered" evidence="21">
    <location>
        <begin position="20"/>
        <end position="76"/>
    </location>
</feature>
<evidence type="ECO:0000256" key="13">
    <source>
        <dbReference type="ARBA" id="ARBA00023273"/>
    </source>
</evidence>
<evidence type="ECO:0000256" key="17">
    <source>
        <dbReference type="ARBA" id="ARBA00060492"/>
    </source>
</evidence>
<comment type="similarity">
    <text evidence="5 20">Belongs to the LAMP family.</text>
</comment>
<gene>
    <name evidence="26" type="primary">Lamp1</name>
</gene>
<keyword evidence="9 22" id="KW-1133">Transmembrane helix</keyword>
<evidence type="ECO:0000256" key="10">
    <source>
        <dbReference type="ARBA" id="ARBA00023018"/>
    </source>
</evidence>
<comment type="caution">
    <text evidence="20">Lacks conserved residue(s) required for the propagation of feature annotation.</text>
</comment>
<evidence type="ECO:0000256" key="18">
    <source>
        <dbReference type="ARBA" id="ARBA00074379"/>
    </source>
</evidence>
<keyword evidence="20" id="KW-0458">Lysosome</keyword>
<dbReference type="PANTHER" id="PTHR11506:SF35">
    <property type="entry name" value="LYSOSOME-ASSOCIATED MEMBRANE GLYCOPROTEIN 5"/>
    <property type="match status" value="1"/>
</dbReference>
<keyword evidence="6 20" id="KW-0812">Transmembrane</keyword>
<evidence type="ECO:0000256" key="7">
    <source>
        <dbReference type="ARBA" id="ARBA00022729"/>
    </source>
</evidence>
<evidence type="ECO:0000256" key="6">
    <source>
        <dbReference type="ARBA" id="ARBA00022692"/>
    </source>
</evidence>
<keyword evidence="8" id="KW-0967">Endosome</keyword>
<keyword evidence="20" id="KW-1015">Disulfide bond</keyword>
<keyword evidence="10" id="KW-0770">Synapse</keyword>
<evidence type="ECO:0000256" key="9">
    <source>
        <dbReference type="ARBA" id="ARBA00022989"/>
    </source>
</evidence>
<dbReference type="EMBL" id="LR787513">
    <property type="protein sequence ID" value="CAB3263375.1"/>
    <property type="molecule type" value="mRNA"/>
</dbReference>